<dbReference type="InterPro" id="IPR002110">
    <property type="entry name" value="Ankyrin_rpt"/>
</dbReference>
<dbReference type="Gene3D" id="1.25.40.20">
    <property type="entry name" value="Ankyrin repeat-containing domain"/>
    <property type="match status" value="5"/>
</dbReference>
<feature type="repeat" description="ANK" evidence="3">
    <location>
        <begin position="179"/>
        <end position="211"/>
    </location>
</feature>
<sequence length="1200" mass="135267">MTMSNDIEEQTDRLCRAIASSDLRAVQECLDQEKTDVNHRHCTKRTPLQIACVASSPGTVQLLVNHGARITARTQDGNTALHLAAARGNTDIIRIILVKSDQNKEIAQQNGLWISDSPTPVQFGVENDGYNNQEASDSVPLVNVKVDDEKDLAPNGNYLDHQHNSGLDVVDPDDVSWETFMSPLHVAILHGHVDVVKRLASFGADVRMPIKQYERVSLFGASPSTRKPQGAVLCLGLAFFLDQPLAHKMARTLLQLGASPALPDLYRTTPLHYVAAMKDTIPLEVSLETSREDTIRAMSQLSLTGKSMGVIGGSTTYSALTTAIFAGNPDSALEFLNAGANPMIEPVAVASTLNSAFPGRRAMFSTPKLHYENAKDFQLTPQPLTAAIKKEYPILALHVLDQGADPDTHKHWSHGGGLSVLDITRQKIWDMREFLSHSCTPEKDPRPPTLFPDHDADFLDGLKSGSYRFWATDLTLSRARQHFNGLYANYEAKANENVNVEGKDEKRRIIEDRLIEFELLEQELLSRKAKLFCELHPEDQDFRNKKKPAKSEQRRSYEPILFYNFDRKTGDQYISLFEAAWTGDINIIKDLALNWQNGSEQEPPLSLGERDCLGFTPLELAILRGHWDITNEIIDILHAQHKPFKRHSRHCGYNSEDEDMQEPPETDDDNASSSGSDCDDDSDSEGRSAKRQKMDAVKYVKLRASPLSIALLQPCPAYLFTEKSKEMDKFRAWKRWDDTEVILTDNSHPEQKMNLIDHAVMTNDIELLRSLLSMARNITDRDHRHRKLDSVLNPSFLLALKLGRIECLSMIVEKSGAGLFAQGDSEEEDPLHAPRTNHNKSALLVAAMEGNLEATRWMMGPDAIEQYVKYIKAHGDDPRVSEFVKSGDEIEKCVMKWLHGTDNLVLHWAIKSKPCAESELLIRYLIKRYPEYMETRTQELYTPLCLAFAFGQIRFARILLDAGADLTVKDRIGRNLLHLLLVRPYMDKNDTDQVICKSSALLLGMLEMLNSKLISTMLTERDKRQHQTPLMEWLSRSSEAYLGYPSFPGTTTWPDPDSHERLEIVKILLDHGDPINQDQLEISDNKGDFPVHVAVRKKFTGTVKLLLEHRPDLLSWENSFGKTAFDLANDQWAHLVLCQHHSPLKISAWVNPPSDSLVGRQPLSSVASELPLKFGQTRSHHQNILDKLNMCVNPKIIKYL</sequence>
<keyword evidence="6" id="KW-1185">Reference proteome</keyword>
<evidence type="ECO:0000256" key="3">
    <source>
        <dbReference type="PROSITE-ProRule" id="PRU00023"/>
    </source>
</evidence>
<feature type="compositionally biased region" description="Acidic residues" evidence="4">
    <location>
        <begin position="655"/>
        <end position="670"/>
    </location>
</feature>
<dbReference type="PROSITE" id="PS50297">
    <property type="entry name" value="ANK_REP_REGION"/>
    <property type="match status" value="3"/>
</dbReference>
<dbReference type="PANTHER" id="PTHR24198">
    <property type="entry name" value="ANKYRIN REPEAT AND PROTEIN KINASE DOMAIN-CONTAINING PROTEIN"/>
    <property type="match status" value="1"/>
</dbReference>
<dbReference type="Proteomes" id="UP001147747">
    <property type="component" value="Unassembled WGS sequence"/>
</dbReference>
<dbReference type="OrthoDB" id="539213at2759"/>
<dbReference type="PANTHER" id="PTHR24198:SF165">
    <property type="entry name" value="ANKYRIN REPEAT-CONTAINING PROTEIN-RELATED"/>
    <property type="match status" value="1"/>
</dbReference>
<proteinExistence type="predicted"/>
<reference evidence="5" key="2">
    <citation type="journal article" date="2023" name="IMA Fungus">
        <title>Comparative genomic study of the Penicillium genus elucidates a diverse pangenome and 15 lateral gene transfer events.</title>
        <authorList>
            <person name="Petersen C."/>
            <person name="Sorensen T."/>
            <person name="Nielsen M.R."/>
            <person name="Sondergaard T.E."/>
            <person name="Sorensen J.L."/>
            <person name="Fitzpatrick D.A."/>
            <person name="Frisvad J.C."/>
            <person name="Nielsen K.L."/>
        </authorList>
    </citation>
    <scope>NUCLEOTIDE SEQUENCE</scope>
    <source>
        <strain evidence="5">IBT 29677</strain>
    </source>
</reference>
<dbReference type="RefSeq" id="XP_056484851.1">
    <property type="nucleotide sequence ID" value="XM_056634231.1"/>
</dbReference>
<feature type="repeat" description="ANK" evidence="3">
    <location>
        <begin position="939"/>
        <end position="971"/>
    </location>
</feature>
<dbReference type="Pfam" id="PF12796">
    <property type="entry name" value="Ank_2"/>
    <property type="match status" value="1"/>
</dbReference>
<evidence type="ECO:0000256" key="2">
    <source>
        <dbReference type="ARBA" id="ARBA00023043"/>
    </source>
</evidence>
<evidence type="ECO:0000313" key="6">
    <source>
        <dbReference type="Proteomes" id="UP001147747"/>
    </source>
</evidence>
<dbReference type="PRINTS" id="PR01415">
    <property type="entry name" value="ANKYRIN"/>
</dbReference>
<dbReference type="EMBL" id="JAPZBU010000009">
    <property type="protein sequence ID" value="KAJ5387053.1"/>
    <property type="molecule type" value="Genomic_DNA"/>
</dbReference>
<keyword evidence="1" id="KW-0677">Repeat</keyword>
<protein>
    <recommendedName>
        <fullName evidence="7">Ankyrin repeat protein</fullName>
    </recommendedName>
</protein>
<feature type="repeat" description="ANK" evidence="3">
    <location>
        <begin position="76"/>
        <end position="97"/>
    </location>
</feature>
<comment type="caution">
    <text evidence="5">The sequence shown here is derived from an EMBL/GenBank/DDBJ whole genome shotgun (WGS) entry which is preliminary data.</text>
</comment>
<feature type="repeat" description="ANK" evidence="3">
    <location>
        <begin position="43"/>
        <end position="75"/>
    </location>
</feature>
<evidence type="ECO:0008006" key="7">
    <source>
        <dbReference type="Google" id="ProtNLM"/>
    </source>
</evidence>
<keyword evidence="2 3" id="KW-0040">ANK repeat</keyword>
<dbReference type="AlphaFoldDB" id="A0A9W9VPQ7"/>
<dbReference type="PROSITE" id="PS50088">
    <property type="entry name" value="ANK_REPEAT"/>
    <property type="match status" value="4"/>
</dbReference>
<dbReference type="SMART" id="SM00248">
    <property type="entry name" value="ANK"/>
    <property type="match status" value="11"/>
</dbReference>
<dbReference type="Pfam" id="PF00023">
    <property type="entry name" value="Ank"/>
    <property type="match status" value="1"/>
</dbReference>
<gene>
    <name evidence="5" type="ORF">N7509_009594</name>
</gene>
<reference evidence="5" key="1">
    <citation type="submission" date="2022-12" db="EMBL/GenBank/DDBJ databases">
        <authorList>
            <person name="Petersen C."/>
        </authorList>
    </citation>
    <scope>NUCLEOTIDE SEQUENCE</scope>
    <source>
        <strain evidence="5">IBT 29677</strain>
    </source>
</reference>
<dbReference type="SUPFAM" id="SSF48403">
    <property type="entry name" value="Ankyrin repeat"/>
    <property type="match status" value="2"/>
</dbReference>
<feature type="region of interest" description="Disordered" evidence="4">
    <location>
        <begin position="647"/>
        <end position="692"/>
    </location>
</feature>
<evidence type="ECO:0000256" key="4">
    <source>
        <dbReference type="SAM" id="MobiDB-lite"/>
    </source>
</evidence>
<name>A0A9W9VPQ7_9EURO</name>
<accession>A0A9W9VPQ7</accession>
<dbReference type="InterPro" id="IPR036770">
    <property type="entry name" value="Ankyrin_rpt-contain_sf"/>
</dbReference>
<organism evidence="5 6">
    <name type="scientific">Penicillium cosmopolitanum</name>
    <dbReference type="NCBI Taxonomy" id="1131564"/>
    <lineage>
        <taxon>Eukaryota</taxon>
        <taxon>Fungi</taxon>
        <taxon>Dikarya</taxon>
        <taxon>Ascomycota</taxon>
        <taxon>Pezizomycotina</taxon>
        <taxon>Eurotiomycetes</taxon>
        <taxon>Eurotiomycetidae</taxon>
        <taxon>Eurotiales</taxon>
        <taxon>Aspergillaceae</taxon>
        <taxon>Penicillium</taxon>
    </lineage>
</organism>
<evidence type="ECO:0000256" key="1">
    <source>
        <dbReference type="ARBA" id="ARBA00022737"/>
    </source>
</evidence>
<evidence type="ECO:0000313" key="5">
    <source>
        <dbReference type="EMBL" id="KAJ5387053.1"/>
    </source>
</evidence>
<dbReference type="GeneID" id="81373211"/>